<feature type="domain" description="dDENN" evidence="2">
    <location>
        <begin position="131"/>
        <end position="198"/>
    </location>
</feature>
<reference evidence="3 4" key="1">
    <citation type="journal article" date="2010" name="Cell">
        <title>The genome of Naegleria gruberi illuminates early eukaryotic versatility.</title>
        <authorList>
            <person name="Fritz-Laylin L.K."/>
            <person name="Prochnik S.E."/>
            <person name="Ginger M.L."/>
            <person name="Dacks J.B."/>
            <person name="Carpenter M.L."/>
            <person name="Field M.C."/>
            <person name="Kuo A."/>
            <person name="Paredez A."/>
            <person name="Chapman J."/>
            <person name="Pham J."/>
            <person name="Shu S."/>
            <person name="Neupane R."/>
            <person name="Cipriano M."/>
            <person name="Mancuso J."/>
            <person name="Tu H."/>
            <person name="Salamov A."/>
            <person name="Lindquist E."/>
            <person name="Shapiro H."/>
            <person name="Lucas S."/>
            <person name="Grigoriev I.V."/>
            <person name="Cande W.Z."/>
            <person name="Fulton C."/>
            <person name="Rokhsar D.S."/>
            <person name="Dawson S.C."/>
        </authorList>
    </citation>
    <scope>NUCLEOTIDE SEQUENCE [LARGE SCALE GENOMIC DNA]</scope>
    <source>
        <strain evidence="3 4">NEG-M</strain>
    </source>
</reference>
<evidence type="ECO:0000256" key="1">
    <source>
        <dbReference type="SAM" id="MobiDB-lite"/>
    </source>
</evidence>
<evidence type="ECO:0000313" key="4">
    <source>
        <dbReference type="Proteomes" id="UP000006671"/>
    </source>
</evidence>
<dbReference type="Gene3D" id="3.40.50.11500">
    <property type="match status" value="1"/>
</dbReference>
<dbReference type="OrthoDB" id="10364190at2759"/>
<dbReference type="GeneID" id="8848525"/>
<dbReference type="SMART" id="SM00801">
    <property type="entry name" value="dDENN"/>
    <property type="match status" value="1"/>
</dbReference>
<evidence type="ECO:0000313" key="3">
    <source>
        <dbReference type="EMBL" id="EFC46067.1"/>
    </source>
</evidence>
<feature type="compositionally biased region" description="Low complexity" evidence="1">
    <location>
        <begin position="330"/>
        <end position="342"/>
    </location>
</feature>
<feature type="region of interest" description="Disordered" evidence="1">
    <location>
        <begin position="242"/>
        <end position="362"/>
    </location>
</feature>
<dbReference type="VEuPathDB" id="AmoebaDB:NAEGRDRAFT_65852"/>
<gene>
    <name evidence="3" type="ORF">NAEGRDRAFT_65852</name>
</gene>
<dbReference type="Proteomes" id="UP000006671">
    <property type="component" value="Unassembled WGS sequence"/>
</dbReference>
<protein>
    <submittedName>
        <fullName evidence="3">Predicted protein</fullName>
    </submittedName>
</protein>
<sequence length="519" mass="58904">MTTTTNAANQVNPIKIIITTRESSNILEVMNFIYSITSLIYPFKYCGDILPFCDEIKVFEHLINNRHTSSVIGFLQKDYSFEKYLNSTNVIIFDFDSSKILNNLKEFKLISLPKENRVLTMLKNNISKYDTNIRIMDFFVKCMASWFGNYRHHFKLHSNLFEFDHSRFITDEHHSIESNDFYKAFSCTHLYKIFIDERTKLVNDYQTFQIQKIQFGRFEQECFKINPRIFTNASTNVSLTSNNSSFNNNSNTNNNTNNTNTTTTNGTITTNQSLNNTNSTGNNSTTTQSLKNNQSNNTGGGSNNNTSKNNNNSGGGNNGFSLKHLFFKKNSNNNQTNQSSINELPEDKNDKNNDIEPMSPSFGTKVIGELQFSKENQLSLSFYCRESDSTKTKFSFSEFHQTIKPPKKYLPEFGEQSIVTKEDVESGDSKIQSDLDTLLDVNDNSSETTSECAIDEDHSTLESTESFNIVDNESIIMVNESDTSIDKVVEIPPLTSTTITATTTTTCIPVTTTADEFYD</sequence>
<feature type="compositionally biased region" description="Low complexity" evidence="1">
    <location>
        <begin position="242"/>
        <end position="312"/>
    </location>
</feature>
<dbReference type="KEGG" id="ngr:NAEGRDRAFT_65852"/>
<dbReference type="AlphaFoldDB" id="D2VAG6"/>
<feature type="compositionally biased region" description="Basic and acidic residues" evidence="1">
    <location>
        <begin position="345"/>
        <end position="354"/>
    </location>
</feature>
<dbReference type="InParanoid" id="D2VAG6"/>
<dbReference type="InterPro" id="IPR005112">
    <property type="entry name" value="dDENN_dom"/>
</dbReference>
<dbReference type="EMBL" id="GG738860">
    <property type="protein sequence ID" value="EFC46067.1"/>
    <property type="molecule type" value="Genomic_DNA"/>
</dbReference>
<evidence type="ECO:0000259" key="2">
    <source>
        <dbReference type="SMART" id="SM00801"/>
    </source>
</evidence>
<organism evidence="4">
    <name type="scientific">Naegleria gruberi</name>
    <name type="common">Amoeba</name>
    <dbReference type="NCBI Taxonomy" id="5762"/>
    <lineage>
        <taxon>Eukaryota</taxon>
        <taxon>Discoba</taxon>
        <taxon>Heterolobosea</taxon>
        <taxon>Tetramitia</taxon>
        <taxon>Eutetramitia</taxon>
        <taxon>Vahlkampfiidae</taxon>
        <taxon>Naegleria</taxon>
    </lineage>
</organism>
<dbReference type="RefSeq" id="XP_002678811.1">
    <property type="nucleotide sequence ID" value="XM_002678765.1"/>
</dbReference>
<dbReference type="InterPro" id="IPR043153">
    <property type="entry name" value="DENN_C"/>
</dbReference>
<proteinExistence type="predicted"/>
<accession>D2VAG6</accession>
<name>D2VAG6_NAEGR</name>
<keyword evidence="4" id="KW-1185">Reference proteome</keyword>